<gene>
    <name evidence="3" type="ORF">SAMN05216400_1288</name>
</gene>
<dbReference type="Pfam" id="PF05193">
    <property type="entry name" value="Peptidase_M16_C"/>
    <property type="match status" value="1"/>
</dbReference>
<dbReference type="Pfam" id="PF00675">
    <property type="entry name" value="Peptidase_M16"/>
    <property type="match status" value="1"/>
</dbReference>
<proteinExistence type="predicted"/>
<accession>A0A1G9LTH8</accession>
<dbReference type="AlphaFoldDB" id="A0A1G9LTH8"/>
<dbReference type="InterPro" id="IPR007863">
    <property type="entry name" value="Peptidase_M16_C"/>
</dbReference>
<evidence type="ECO:0000313" key="4">
    <source>
        <dbReference type="Proteomes" id="UP000183162"/>
    </source>
</evidence>
<protein>
    <submittedName>
        <fullName evidence="3">Predicted Zn-dependent peptidase</fullName>
    </submittedName>
</protein>
<evidence type="ECO:0000313" key="3">
    <source>
        <dbReference type="EMBL" id="SDL65213.1"/>
    </source>
</evidence>
<dbReference type="PANTHER" id="PTHR11851">
    <property type="entry name" value="METALLOPROTEASE"/>
    <property type="match status" value="1"/>
</dbReference>
<dbReference type="Gene3D" id="3.30.830.10">
    <property type="entry name" value="Metalloenzyme, LuxS/M16 peptidase-like"/>
    <property type="match status" value="2"/>
</dbReference>
<dbReference type="PANTHER" id="PTHR11851:SF134">
    <property type="entry name" value="ZINC-DEPENDENT PROTEASE"/>
    <property type="match status" value="1"/>
</dbReference>
<dbReference type="EMBL" id="FNGX01000003">
    <property type="protein sequence ID" value="SDL65213.1"/>
    <property type="molecule type" value="Genomic_DNA"/>
</dbReference>
<feature type="domain" description="Peptidase M16 N-terminal" evidence="1">
    <location>
        <begin position="61"/>
        <end position="177"/>
    </location>
</feature>
<dbReference type="Proteomes" id="UP000183162">
    <property type="component" value="Unassembled WGS sequence"/>
</dbReference>
<sequence>MTILTERIFSEIGENLYTSVLDNGMKVYLIPKNDFQESCGMLVVNFGSLDNKFTQNGKVRNYEEGIAHFLEHKLFELENGQDGSELFTNAGANSNAFTTFDKTCFYFSTADNLSENLALLQHFVSDTAFTEESIEREKSIIGQEIDMYQDDADYRLYQGILENLYPKTALAQDIAGTQDSVAKISVNDLKENHEVFYSPQEMALLVVGNFDKDVIFEQIQDIQKGNVKDVHHLERQKLIYEPVVPQKSVQMEVVQPKLAIGLRGPALSVGMSTLRQELILRIFFAMILGWTSKHYQELYENGQIDDSFDFEVEVYENFQFLIISLDTPTPIAMATNLRQYLDKVAQSSDLEDLSKEHFEIVKKELYGDFFKSLDSIENLSAQFINHLSDEETYLAVPKILATLTFEEVLNIGTEFVAKSDATEFTILPK</sequence>
<dbReference type="InterPro" id="IPR011765">
    <property type="entry name" value="Pept_M16_N"/>
</dbReference>
<dbReference type="NCBIfam" id="NF047421">
    <property type="entry name" value="YfmH_fam"/>
    <property type="match status" value="1"/>
</dbReference>
<dbReference type="RefSeq" id="WP_074566970.1">
    <property type="nucleotide sequence ID" value="NZ_FNGX01000003.1"/>
</dbReference>
<feature type="domain" description="Peptidase M16 C-terminal" evidence="2">
    <location>
        <begin position="183"/>
        <end position="364"/>
    </location>
</feature>
<reference evidence="3 4" key="1">
    <citation type="submission" date="2016-10" db="EMBL/GenBank/DDBJ databases">
        <authorList>
            <person name="de Groot N.N."/>
        </authorList>
    </citation>
    <scope>NUCLEOTIDE SEQUENCE [LARGE SCALE GENOMIC DNA]</scope>
    <source>
        <strain evidence="3 4">Sb09</strain>
    </source>
</reference>
<dbReference type="InterPro" id="IPR011249">
    <property type="entry name" value="Metalloenz_LuxS/M16"/>
</dbReference>
<dbReference type="GO" id="GO:0046872">
    <property type="term" value="F:metal ion binding"/>
    <property type="evidence" value="ECO:0007669"/>
    <property type="project" value="InterPro"/>
</dbReference>
<evidence type="ECO:0000259" key="2">
    <source>
        <dbReference type="Pfam" id="PF05193"/>
    </source>
</evidence>
<name>A0A1G9LTH8_STREI</name>
<evidence type="ECO:0000259" key="1">
    <source>
        <dbReference type="Pfam" id="PF00675"/>
    </source>
</evidence>
<dbReference type="InterPro" id="IPR050361">
    <property type="entry name" value="MPP/UQCRC_Complex"/>
</dbReference>
<dbReference type="OrthoDB" id="9811314at2"/>
<organism evidence="3 4">
    <name type="scientific">Streptococcus equinus</name>
    <name type="common">Streptococcus bovis</name>
    <dbReference type="NCBI Taxonomy" id="1335"/>
    <lineage>
        <taxon>Bacteria</taxon>
        <taxon>Bacillati</taxon>
        <taxon>Bacillota</taxon>
        <taxon>Bacilli</taxon>
        <taxon>Lactobacillales</taxon>
        <taxon>Streptococcaceae</taxon>
        <taxon>Streptococcus</taxon>
    </lineage>
</organism>
<dbReference type="SUPFAM" id="SSF63411">
    <property type="entry name" value="LuxS/MPP-like metallohydrolase"/>
    <property type="match status" value="2"/>
</dbReference>